<dbReference type="InterPro" id="IPR011856">
    <property type="entry name" value="tRNA_endonuc-like_dom_sf"/>
</dbReference>
<reference evidence="3" key="1">
    <citation type="submission" date="2017-02" db="EMBL/GenBank/DDBJ databases">
        <title>Draft Genome Sequence of the Salt Water Bacterium Oceanospirillum linum ATCC 11336.</title>
        <authorList>
            <person name="Trachtenberg A.M."/>
            <person name="Carney J.G."/>
            <person name="Linnane J.D."/>
            <person name="Rheaume B.A."/>
            <person name="Pitts N.L."/>
            <person name="Mykles D.L."/>
            <person name="Maclea K.S."/>
        </authorList>
    </citation>
    <scope>NUCLEOTIDE SEQUENCE [LARGE SCALE GENOMIC DNA]</scope>
    <source>
        <strain evidence="3">ATCC 11336</strain>
    </source>
</reference>
<dbReference type="EMBL" id="MTSD02000001">
    <property type="protein sequence ID" value="OOV88435.1"/>
    <property type="molecule type" value="Genomic_DNA"/>
</dbReference>
<dbReference type="Pfam" id="PF02021">
    <property type="entry name" value="UPF0102"/>
    <property type="match status" value="1"/>
</dbReference>
<dbReference type="HAMAP" id="MF_00048">
    <property type="entry name" value="UPF0102"/>
    <property type="match status" value="1"/>
</dbReference>
<dbReference type="InterPro" id="IPR003509">
    <property type="entry name" value="UPF0102_YraN-like"/>
</dbReference>
<evidence type="ECO:0000256" key="1">
    <source>
        <dbReference type="ARBA" id="ARBA00006738"/>
    </source>
</evidence>
<accession>A0A1T1HF48</accession>
<sequence>MNSPTQKIGQTTEEIAEHYLMQQGLVPLERNVHFKTGEIDLVMLDKDTLVFVEVRFRKSSNFGSAAETVTRSKQDKLIRTALLYCQKNKIGTPWRIDVVAMTHNPKTALEINWIPSAITA</sequence>
<evidence type="ECO:0000313" key="4">
    <source>
        <dbReference type="Proteomes" id="UP000190064"/>
    </source>
</evidence>
<protein>
    <recommendedName>
        <fullName evidence="2">UPF0102 protein BTA35_0202700</fullName>
    </recommendedName>
</protein>
<gene>
    <name evidence="3" type="ORF">BTA35_0202700</name>
</gene>
<dbReference type="CDD" id="cd20736">
    <property type="entry name" value="PoNe_Nuclease"/>
    <property type="match status" value="1"/>
</dbReference>
<dbReference type="STRING" id="966.BTA35_0202700"/>
<keyword evidence="4" id="KW-1185">Reference proteome</keyword>
<dbReference type="Gene3D" id="3.40.1350.10">
    <property type="match status" value="1"/>
</dbReference>
<dbReference type="RefSeq" id="WP_077242871.1">
    <property type="nucleotide sequence ID" value="NZ_FXTS01000001.1"/>
</dbReference>
<dbReference type="GO" id="GO:0003676">
    <property type="term" value="F:nucleic acid binding"/>
    <property type="evidence" value="ECO:0007669"/>
    <property type="project" value="InterPro"/>
</dbReference>
<comment type="caution">
    <text evidence="3">The sequence shown here is derived from an EMBL/GenBank/DDBJ whole genome shotgun (WGS) entry which is preliminary data.</text>
</comment>
<proteinExistence type="inferred from homology"/>
<dbReference type="NCBIfam" id="NF009150">
    <property type="entry name" value="PRK12497.1-3"/>
    <property type="match status" value="1"/>
</dbReference>
<evidence type="ECO:0000313" key="3">
    <source>
        <dbReference type="EMBL" id="OOV88435.1"/>
    </source>
</evidence>
<dbReference type="SUPFAM" id="SSF52980">
    <property type="entry name" value="Restriction endonuclease-like"/>
    <property type="match status" value="1"/>
</dbReference>
<organism evidence="3 4">
    <name type="scientific">Oceanospirillum linum</name>
    <dbReference type="NCBI Taxonomy" id="966"/>
    <lineage>
        <taxon>Bacteria</taxon>
        <taxon>Pseudomonadati</taxon>
        <taxon>Pseudomonadota</taxon>
        <taxon>Gammaproteobacteria</taxon>
        <taxon>Oceanospirillales</taxon>
        <taxon>Oceanospirillaceae</taxon>
        <taxon>Oceanospirillum</taxon>
    </lineage>
</organism>
<dbReference type="PANTHER" id="PTHR34039:SF1">
    <property type="entry name" value="UPF0102 PROTEIN YRAN"/>
    <property type="match status" value="1"/>
</dbReference>
<name>A0A1T1HF48_OCELI</name>
<evidence type="ECO:0000256" key="2">
    <source>
        <dbReference type="HAMAP-Rule" id="MF_00048"/>
    </source>
</evidence>
<comment type="similarity">
    <text evidence="1 2">Belongs to the UPF0102 family.</text>
</comment>
<dbReference type="AlphaFoldDB" id="A0A1T1HF48"/>
<dbReference type="PANTHER" id="PTHR34039">
    <property type="entry name" value="UPF0102 PROTEIN YRAN"/>
    <property type="match status" value="1"/>
</dbReference>
<dbReference type="NCBIfam" id="TIGR00252">
    <property type="entry name" value="YraN family protein"/>
    <property type="match status" value="1"/>
</dbReference>
<dbReference type="InterPro" id="IPR011335">
    <property type="entry name" value="Restrct_endonuc-II-like"/>
</dbReference>
<dbReference type="Proteomes" id="UP000190064">
    <property type="component" value="Unassembled WGS sequence"/>
</dbReference>